<dbReference type="RefSeq" id="XP_013892483.1">
    <property type="nucleotide sequence ID" value="XM_014037029.1"/>
</dbReference>
<keyword evidence="7" id="KW-0012">Acyltransferase</keyword>
<dbReference type="GeneID" id="25732067"/>
<dbReference type="CDD" id="cd07940">
    <property type="entry name" value="DRE_TIM_IPMS"/>
    <property type="match status" value="1"/>
</dbReference>
<dbReference type="EMBL" id="KK104754">
    <property type="protein sequence ID" value="KIY93463.1"/>
    <property type="molecule type" value="Genomic_DNA"/>
</dbReference>
<evidence type="ECO:0000256" key="5">
    <source>
        <dbReference type="ARBA" id="ARBA00023304"/>
    </source>
</evidence>
<dbReference type="InterPro" id="IPR050073">
    <property type="entry name" value="2-IPM_HCS-like"/>
</dbReference>
<evidence type="ECO:0000256" key="1">
    <source>
        <dbReference type="ARBA" id="ARBA00004689"/>
    </source>
</evidence>
<dbReference type="KEGG" id="mng:MNEG_14499"/>
<dbReference type="STRING" id="145388.A0A0D2KC80"/>
<dbReference type="FunFam" id="3.20.20.70:FF:000010">
    <property type="entry name" value="2-isopropylmalate synthase"/>
    <property type="match status" value="1"/>
</dbReference>
<dbReference type="SUPFAM" id="SSF51569">
    <property type="entry name" value="Aldolase"/>
    <property type="match status" value="1"/>
</dbReference>
<dbReference type="Pfam" id="PF00682">
    <property type="entry name" value="HMGL-like"/>
    <property type="match status" value="1"/>
</dbReference>
<dbReference type="InterPro" id="IPR013785">
    <property type="entry name" value="Aldolase_TIM"/>
</dbReference>
<evidence type="ECO:0000313" key="7">
    <source>
        <dbReference type="EMBL" id="KIY93463.1"/>
    </source>
</evidence>
<dbReference type="GO" id="GO:0009098">
    <property type="term" value="P:L-leucine biosynthetic process"/>
    <property type="evidence" value="ECO:0007669"/>
    <property type="project" value="TreeGrafter"/>
</dbReference>
<protein>
    <recommendedName>
        <fullName evidence="2">2-isopropylmalate synthase</fullName>
        <ecNumber evidence="2">2.3.3.13</ecNumber>
    </recommendedName>
</protein>
<feature type="domain" description="Pyruvate carboxyltransferase" evidence="6">
    <location>
        <begin position="1"/>
        <end position="224"/>
    </location>
</feature>
<name>A0A0D2KC80_9CHLO</name>
<dbReference type="GO" id="GO:0003852">
    <property type="term" value="F:2-isopropylmalate synthase activity"/>
    <property type="evidence" value="ECO:0007669"/>
    <property type="project" value="UniProtKB-EC"/>
</dbReference>
<organism evidence="7 8">
    <name type="scientific">Monoraphidium neglectum</name>
    <dbReference type="NCBI Taxonomy" id="145388"/>
    <lineage>
        <taxon>Eukaryota</taxon>
        <taxon>Viridiplantae</taxon>
        <taxon>Chlorophyta</taxon>
        <taxon>core chlorophytes</taxon>
        <taxon>Chlorophyceae</taxon>
        <taxon>CS clade</taxon>
        <taxon>Sphaeropleales</taxon>
        <taxon>Selenastraceae</taxon>
        <taxon>Monoraphidium</taxon>
    </lineage>
</organism>
<dbReference type="PANTHER" id="PTHR10277">
    <property type="entry name" value="HOMOCITRATE SYNTHASE-RELATED"/>
    <property type="match status" value="1"/>
</dbReference>
<reference evidence="7 8" key="1">
    <citation type="journal article" date="2013" name="BMC Genomics">
        <title>Reconstruction of the lipid metabolism for the microalga Monoraphidium neglectum from its genome sequence reveals characteristics suitable for biofuel production.</title>
        <authorList>
            <person name="Bogen C."/>
            <person name="Al-Dilaimi A."/>
            <person name="Albersmeier A."/>
            <person name="Wichmann J."/>
            <person name="Grundmann M."/>
            <person name="Rupp O."/>
            <person name="Lauersen K.J."/>
            <person name="Blifernez-Klassen O."/>
            <person name="Kalinowski J."/>
            <person name="Goesmann A."/>
            <person name="Mussgnug J.H."/>
            <person name="Kruse O."/>
        </authorList>
    </citation>
    <scope>NUCLEOTIDE SEQUENCE [LARGE SCALE GENOMIC DNA]</scope>
    <source>
        <strain evidence="7 8">SAG 48.87</strain>
    </source>
</reference>
<comment type="pathway">
    <text evidence="1">Amino-acid biosynthesis; L-leucine biosynthesis; L-leucine from 3-methyl-2-oxobutanoate: step 1/4.</text>
</comment>
<accession>A0A0D2KC80</accession>
<sequence>MGVDVIEAGFPVASPDDFEAVKLIAQEVGNAEQDDGYVPVICGMARTKLSDLDRAWDAVRHARRPRIHTLIATSEIHMKHKLRMTRNQVLDTAVSAISHLRSLGCDDIEFTAEDASRSDPEFLCLVLAEAIRAGATTLMIPDTVGYSMSHEYWDLFSMLKRNVPGIENVVLSAHCHDDLGCSTANSVAAALAGARQIECTVNGIGERAGNASLEEIAMALKLKG</sequence>
<evidence type="ECO:0000259" key="6">
    <source>
        <dbReference type="PROSITE" id="PS50991"/>
    </source>
</evidence>
<dbReference type="EC" id="2.3.3.13" evidence="2"/>
<dbReference type="OrthoDB" id="2015253at2759"/>
<dbReference type="Proteomes" id="UP000054498">
    <property type="component" value="Unassembled WGS sequence"/>
</dbReference>
<dbReference type="PROSITE" id="PS00816">
    <property type="entry name" value="AIPM_HOMOCIT_SYNTH_2"/>
    <property type="match status" value="1"/>
</dbReference>
<dbReference type="PROSITE" id="PS50991">
    <property type="entry name" value="PYR_CT"/>
    <property type="match status" value="1"/>
</dbReference>
<keyword evidence="4 7" id="KW-0808">Transferase</keyword>
<keyword evidence="8" id="KW-1185">Reference proteome</keyword>
<evidence type="ECO:0000256" key="2">
    <source>
        <dbReference type="ARBA" id="ARBA00012973"/>
    </source>
</evidence>
<evidence type="ECO:0000256" key="4">
    <source>
        <dbReference type="ARBA" id="ARBA00022679"/>
    </source>
</evidence>
<proteinExistence type="predicted"/>
<keyword evidence="5" id="KW-0100">Branched-chain amino acid biosynthesis</keyword>
<dbReference type="InterPro" id="IPR002034">
    <property type="entry name" value="AIPM/Hcit_synth_CS"/>
</dbReference>
<gene>
    <name evidence="7" type="ORF">MNEG_14499</name>
</gene>
<dbReference type="AlphaFoldDB" id="A0A0D2KC80"/>
<dbReference type="Gene3D" id="3.20.20.70">
    <property type="entry name" value="Aldolase class I"/>
    <property type="match status" value="1"/>
</dbReference>
<dbReference type="PANTHER" id="PTHR10277:SF9">
    <property type="entry name" value="2-ISOPROPYLMALATE SYNTHASE 1, CHLOROPLASTIC-RELATED"/>
    <property type="match status" value="1"/>
</dbReference>
<evidence type="ECO:0000313" key="8">
    <source>
        <dbReference type="Proteomes" id="UP000054498"/>
    </source>
</evidence>
<keyword evidence="3" id="KW-0028">Amino-acid biosynthesis</keyword>
<dbReference type="InterPro" id="IPR000891">
    <property type="entry name" value="PYR_CT"/>
</dbReference>
<evidence type="ECO:0000256" key="3">
    <source>
        <dbReference type="ARBA" id="ARBA00022605"/>
    </source>
</evidence>